<dbReference type="OrthoDB" id="10441557at2759"/>
<feature type="chain" id="PRO_5044131647" evidence="1">
    <location>
        <begin position="21"/>
        <end position="80"/>
    </location>
</feature>
<dbReference type="Proteomes" id="UP000783686">
    <property type="component" value="Unassembled WGS sequence"/>
</dbReference>
<evidence type="ECO:0000313" key="2">
    <source>
        <dbReference type="EMBL" id="CAD5213327.1"/>
    </source>
</evidence>
<organism evidence="2 3">
    <name type="scientific">Bursaphelenchus okinawaensis</name>
    <dbReference type="NCBI Taxonomy" id="465554"/>
    <lineage>
        <taxon>Eukaryota</taxon>
        <taxon>Metazoa</taxon>
        <taxon>Ecdysozoa</taxon>
        <taxon>Nematoda</taxon>
        <taxon>Chromadorea</taxon>
        <taxon>Rhabditida</taxon>
        <taxon>Tylenchina</taxon>
        <taxon>Tylenchomorpha</taxon>
        <taxon>Aphelenchoidea</taxon>
        <taxon>Aphelenchoididae</taxon>
        <taxon>Bursaphelenchus</taxon>
    </lineage>
</organism>
<dbReference type="AlphaFoldDB" id="A0A811KCV7"/>
<keyword evidence="1" id="KW-0732">Signal</keyword>
<comment type="caution">
    <text evidence="2">The sequence shown here is derived from an EMBL/GenBank/DDBJ whole genome shotgun (WGS) entry which is preliminary data.</text>
</comment>
<evidence type="ECO:0000313" key="3">
    <source>
        <dbReference type="Proteomes" id="UP000614601"/>
    </source>
</evidence>
<reference evidence="2" key="1">
    <citation type="submission" date="2020-09" db="EMBL/GenBank/DDBJ databases">
        <authorList>
            <person name="Kikuchi T."/>
        </authorList>
    </citation>
    <scope>NUCLEOTIDE SEQUENCE</scope>
    <source>
        <strain evidence="2">SH1</strain>
    </source>
</reference>
<keyword evidence="3" id="KW-1185">Reference proteome</keyword>
<feature type="signal peptide" evidence="1">
    <location>
        <begin position="1"/>
        <end position="20"/>
    </location>
</feature>
<accession>A0A811KCV7</accession>
<dbReference type="Proteomes" id="UP000614601">
    <property type="component" value="Unassembled WGS sequence"/>
</dbReference>
<dbReference type="EMBL" id="CAJFCW020000003">
    <property type="protein sequence ID" value="CAG9100644.1"/>
    <property type="molecule type" value="Genomic_DNA"/>
</dbReference>
<dbReference type="EMBL" id="CAJFDH010000003">
    <property type="protein sequence ID" value="CAD5213327.1"/>
    <property type="molecule type" value="Genomic_DNA"/>
</dbReference>
<name>A0A811KCV7_9BILA</name>
<proteinExistence type="predicted"/>
<protein>
    <submittedName>
        <fullName evidence="2">Uncharacterized protein</fullName>
    </submittedName>
</protein>
<evidence type="ECO:0000256" key="1">
    <source>
        <dbReference type="SAM" id="SignalP"/>
    </source>
</evidence>
<sequence length="80" mass="8922">MNFLTVLFVFIALIVSAVSAQWDLTSQGDEQIMVPLKKGRPRGPPRFGKRSSPLAGHFYGGRAARAVLLPEPLPYYYDLE</sequence>
<gene>
    <name evidence="2" type="ORF">BOKJ2_LOCUS5037</name>
</gene>